<dbReference type="CDD" id="cd06170">
    <property type="entry name" value="LuxR_C_like"/>
    <property type="match status" value="1"/>
</dbReference>
<evidence type="ECO:0000256" key="3">
    <source>
        <dbReference type="ARBA" id="ARBA00023125"/>
    </source>
</evidence>
<evidence type="ECO:0000313" key="9">
    <source>
        <dbReference type="Proteomes" id="UP001501508"/>
    </source>
</evidence>
<dbReference type="InterPro" id="IPR001789">
    <property type="entry name" value="Sig_transdc_resp-reg_receiver"/>
</dbReference>
<accession>A0ABP8M5S1</accession>
<sequence length="219" mass="24353">MKQILIVDDHFLTSLGLELLIKKVIKKCSVCMAGNFEAAMRKLKDQRFDVMLLDLGIPGGHASEMIQTFLKVQPGLRILVCSGRDELANAPGCIHAGAYGFLPKHAPDTEAQMAIEMVAQGKKYISNAVQAKIVNDFMYGQNSSLNPIETLSPREKEVMDLMLKGCTSKQICGTLRIKFSTVSSHKNRVFQKMAVENSIELFKKVGQYSDEVLTREGQR</sequence>
<dbReference type="PANTHER" id="PTHR43214:SF41">
    <property type="entry name" value="NITRATE_NITRITE RESPONSE REGULATOR PROTEIN NARP"/>
    <property type="match status" value="1"/>
</dbReference>
<dbReference type="PRINTS" id="PR00038">
    <property type="entry name" value="HTHLUXR"/>
</dbReference>
<dbReference type="InterPro" id="IPR016032">
    <property type="entry name" value="Sig_transdc_resp-reg_C-effctor"/>
</dbReference>
<keyword evidence="1 5" id="KW-0597">Phosphoprotein</keyword>
<evidence type="ECO:0000256" key="5">
    <source>
        <dbReference type="PROSITE-ProRule" id="PRU00169"/>
    </source>
</evidence>
<dbReference type="EMBL" id="BAABEY010000029">
    <property type="protein sequence ID" value="GAA4443362.1"/>
    <property type="molecule type" value="Genomic_DNA"/>
</dbReference>
<dbReference type="SMART" id="SM00421">
    <property type="entry name" value="HTH_LUXR"/>
    <property type="match status" value="1"/>
</dbReference>
<dbReference type="CDD" id="cd17535">
    <property type="entry name" value="REC_NarL-like"/>
    <property type="match status" value="1"/>
</dbReference>
<dbReference type="SMART" id="SM00448">
    <property type="entry name" value="REC"/>
    <property type="match status" value="1"/>
</dbReference>
<dbReference type="InterPro" id="IPR000792">
    <property type="entry name" value="Tscrpt_reg_LuxR_C"/>
</dbReference>
<reference evidence="9" key="1">
    <citation type="journal article" date="2019" name="Int. J. Syst. Evol. Microbiol.">
        <title>The Global Catalogue of Microorganisms (GCM) 10K type strain sequencing project: providing services to taxonomists for standard genome sequencing and annotation.</title>
        <authorList>
            <consortium name="The Broad Institute Genomics Platform"/>
            <consortium name="The Broad Institute Genome Sequencing Center for Infectious Disease"/>
            <person name="Wu L."/>
            <person name="Ma J."/>
        </authorList>
    </citation>
    <scope>NUCLEOTIDE SEQUENCE [LARGE SCALE GENOMIC DNA]</scope>
    <source>
        <strain evidence="9">JCM 31920</strain>
    </source>
</reference>
<dbReference type="InterPro" id="IPR039420">
    <property type="entry name" value="WalR-like"/>
</dbReference>
<dbReference type="RefSeq" id="WP_345030996.1">
    <property type="nucleotide sequence ID" value="NZ_BAABEY010000029.1"/>
</dbReference>
<dbReference type="Pfam" id="PF00072">
    <property type="entry name" value="Response_reg"/>
    <property type="match status" value="1"/>
</dbReference>
<evidence type="ECO:0000259" key="7">
    <source>
        <dbReference type="PROSITE" id="PS50110"/>
    </source>
</evidence>
<dbReference type="SUPFAM" id="SSF46894">
    <property type="entry name" value="C-terminal effector domain of the bipartite response regulators"/>
    <property type="match status" value="1"/>
</dbReference>
<feature type="modified residue" description="4-aspartylphosphate" evidence="5">
    <location>
        <position position="54"/>
    </location>
</feature>
<protein>
    <submittedName>
        <fullName evidence="8">UvrY/SirA/GacA family response regulator transcription factor</fullName>
    </submittedName>
</protein>
<evidence type="ECO:0000256" key="1">
    <source>
        <dbReference type="ARBA" id="ARBA00022553"/>
    </source>
</evidence>
<dbReference type="PROSITE" id="PS50043">
    <property type="entry name" value="HTH_LUXR_2"/>
    <property type="match status" value="1"/>
</dbReference>
<keyword evidence="9" id="KW-1185">Reference proteome</keyword>
<proteinExistence type="predicted"/>
<dbReference type="SUPFAM" id="SSF52172">
    <property type="entry name" value="CheY-like"/>
    <property type="match status" value="1"/>
</dbReference>
<dbReference type="Gene3D" id="3.40.50.2300">
    <property type="match status" value="1"/>
</dbReference>
<evidence type="ECO:0000256" key="2">
    <source>
        <dbReference type="ARBA" id="ARBA00023015"/>
    </source>
</evidence>
<name>A0ABP8M5S1_9BACT</name>
<organism evidence="8 9">
    <name type="scientific">Ravibacter arvi</name>
    <dbReference type="NCBI Taxonomy" id="2051041"/>
    <lineage>
        <taxon>Bacteria</taxon>
        <taxon>Pseudomonadati</taxon>
        <taxon>Bacteroidota</taxon>
        <taxon>Cytophagia</taxon>
        <taxon>Cytophagales</taxon>
        <taxon>Spirosomataceae</taxon>
        <taxon>Ravibacter</taxon>
    </lineage>
</organism>
<dbReference type="PANTHER" id="PTHR43214">
    <property type="entry name" value="TWO-COMPONENT RESPONSE REGULATOR"/>
    <property type="match status" value="1"/>
</dbReference>
<dbReference type="Gene3D" id="1.10.10.10">
    <property type="entry name" value="Winged helix-like DNA-binding domain superfamily/Winged helix DNA-binding domain"/>
    <property type="match status" value="1"/>
</dbReference>
<feature type="domain" description="HTH luxR-type" evidence="6">
    <location>
        <begin position="144"/>
        <end position="209"/>
    </location>
</feature>
<keyword evidence="4" id="KW-0804">Transcription</keyword>
<dbReference type="InterPro" id="IPR011006">
    <property type="entry name" value="CheY-like_superfamily"/>
</dbReference>
<keyword evidence="2" id="KW-0805">Transcription regulation</keyword>
<evidence type="ECO:0000313" key="8">
    <source>
        <dbReference type="EMBL" id="GAA4443362.1"/>
    </source>
</evidence>
<gene>
    <name evidence="8" type="primary">uvrY_1</name>
    <name evidence="8" type="ORF">GCM10023091_31810</name>
</gene>
<feature type="domain" description="Response regulatory" evidence="7">
    <location>
        <begin position="3"/>
        <end position="119"/>
    </location>
</feature>
<dbReference type="InterPro" id="IPR036388">
    <property type="entry name" value="WH-like_DNA-bd_sf"/>
</dbReference>
<evidence type="ECO:0000259" key="6">
    <source>
        <dbReference type="PROSITE" id="PS50043"/>
    </source>
</evidence>
<comment type="caution">
    <text evidence="8">The sequence shown here is derived from an EMBL/GenBank/DDBJ whole genome shotgun (WGS) entry which is preliminary data.</text>
</comment>
<dbReference type="InterPro" id="IPR058245">
    <property type="entry name" value="NreC/VraR/RcsB-like_REC"/>
</dbReference>
<keyword evidence="3" id="KW-0238">DNA-binding</keyword>
<dbReference type="Proteomes" id="UP001501508">
    <property type="component" value="Unassembled WGS sequence"/>
</dbReference>
<dbReference type="PROSITE" id="PS50110">
    <property type="entry name" value="RESPONSE_REGULATORY"/>
    <property type="match status" value="1"/>
</dbReference>
<evidence type="ECO:0000256" key="4">
    <source>
        <dbReference type="ARBA" id="ARBA00023163"/>
    </source>
</evidence>
<dbReference type="Pfam" id="PF00196">
    <property type="entry name" value="GerE"/>
    <property type="match status" value="1"/>
</dbReference>